<feature type="transmembrane region" description="Helical" evidence="8">
    <location>
        <begin position="125"/>
        <end position="145"/>
    </location>
</feature>
<dbReference type="EMBL" id="JAPYKS010000018">
    <property type="protein sequence ID" value="MEI9411563.1"/>
    <property type="molecule type" value="Genomic_DNA"/>
</dbReference>
<protein>
    <submittedName>
        <fullName evidence="11">Acyltransferase family protein</fullName>
    </submittedName>
</protein>
<dbReference type="Proteomes" id="UP001387293">
    <property type="component" value="Unassembled WGS sequence"/>
</dbReference>
<dbReference type="PANTHER" id="PTHR23028">
    <property type="entry name" value="ACETYLTRANSFERASE"/>
    <property type="match status" value="1"/>
</dbReference>
<comment type="subcellular location">
    <subcellularLocation>
        <location evidence="1">Cell membrane</location>
        <topology evidence="1">Multi-pass membrane protein</topology>
    </subcellularLocation>
</comment>
<keyword evidence="6 8" id="KW-0472">Membrane</keyword>
<dbReference type="Gene3D" id="3.40.50.1110">
    <property type="entry name" value="SGNH hydrolase"/>
    <property type="match status" value="1"/>
</dbReference>
<keyword evidence="3" id="KW-0808">Transferase</keyword>
<feature type="transmembrane region" description="Helical" evidence="8">
    <location>
        <begin position="297"/>
        <end position="315"/>
    </location>
</feature>
<dbReference type="PANTHER" id="PTHR23028:SF53">
    <property type="entry name" value="ACYL_TRANSF_3 DOMAIN-CONTAINING PROTEIN"/>
    <property type="match status" value="1"/>
</dbReference>
<evidence type="ECO:0000256" key="7">
    <source>
        <dbReference type="ARBA" id="ARBA00023315"/>
    </source>
</evidence>
<evidence type="ECO:0000313" key="12">
    <source>
        <dbReference type="Proteomes" id="UP001387293"/>
    </source>
</evidence>
<evidence type="ECO:0000256" key="5">
    <source>
        <dbReference type="ARBA" id="ARBA00022989"/>
    </source>
</evidence>
<keyword evidence="2" id="KW-1003">Cell membrane</keyword>
<feature type="transmembrane region" description="Helical" evidence="8">
    <location>
        <begin position="321"/>
        <end position="341"/>
    </location>
</feature>
<evidence type="ECO:0000259" key="10">
    <source>
        <dbReference type="Pfam" id="PF19040"/>
    </source>
</evidence>
<dbReference type="Pfam" id="PF01757">
    <property type="entry name" value="Acyl_transf_3"/>
    <property type="match status" value="1"/>
</dbReference>
<dbReference type="InterPro" id="IPR050879">
    <property type="entry name" value="Acyltransferase_3"/>
</dbReference>
<evidence type="ECO:0000256" key="2">
    <source>
        <dbReference type="ARBA" id="ARBA00022475"/>
    </source>
</evidence>
<feature type="transmembrane region" description="Helical" evidence="8">
    <location>
        <begin position="180"/>
        <end position="200"/>
    </location>
</feature>
<dbReference type="InterPro" id="IPR043968">
    <property type="entry name" value="SGNH"/>
</dbReference>
<comment type="caution">
    <text evidence="11">The sequence shown here is derived from an EMBL/GenBank/DDBJ whole genome shotgun (WGS) entry which is preliminary data.</text>
</comment>
<dbReference type="InterPro" id="IPR002656">
    <property type="entry name" value="Acyl_transf_3_dom"/>
</dbReference>
<keyword evidence="12" id="KW-1185">Reference proteome</keyword>
<feature type="transmembrane region" description="Helical" evidence="8">
    <location>
        <begin position="51"/>
        <end position="72"/>
    </location>
</feature>
<dbReference type="RefSeq" id="WP_084636887.1">
    <property type="nucleotide sequence ID" value="NZ_JAPYKS010000018.1"/>
</dbReference>
<reference evidence="11 12" key="1">
    <citation type="submission" date="2022-12" db="EMBL/GenBank/DDBJ databases">
        <authorList>
            <person name="Muema E."/>
        </authorList>
    </citation>
    <scope>NUCLEOTIDE SEQUENCE [LARGE SCALE GENOMIC DNA]</scope>
    <source>
        <strain evidence="12">1326</strain>
    </source>
</reference>
<keyword evidence="7 11" id="KW-0012">Acyltransferase</keyword>
<dbReference type="Pfam" id="PF19040">
    <property type="entry name" value="SGNH"/>
    <property type="match status" value="1"/>
</dbReference>
<feature type="transmembrane region" description="Helical" evidence="8">
    <location>
        <begin position="215"/>
        <end position="235"/>
    </location>
</feature>
<keyword evidence="4 8" id="KW-0812">Transmembrane</keyword>
<feature type="transmembrane region" description="Helical" evidence="8">
    <location>
        <begin position="265"/>
        <end position="285"/>
    </location>
</feature>
<name>A0ABU8L1Y2_9HYPH</name>
<evidence type="ECO:0000256" key="4">
    <source>
        <dbReference type="ARBA" id="ARBA00022692"/>
    </source>
</evidence>
<dbReference type="GO" id="GO:0016746">
    <property type="term" value="F:acyltransferase activity"/>
    <property type="evidence" value="ECO:0007669"/>
    <property type="project" value="UniProtKB-KW"/>
</dbReference>
<feature type="transmembrane region" description="Helical" evidence="8">
    <location>
        <begin position="353"/>
        <end position="373"/>
    </location>
</feature>
<evidence type="ECO:0000256" key="3">
    <source>
        <dbReference type="ARBA" id="ARBA00022679"/>
    </source>
</evidence>
<keyword evidence="5 8" id="KW-1133">Transmembrane helix</keyword>
<evidence type="ECO:0000259" key="9">
    <source>
        <dbReference type="Pfam" id="PF01757"/>
    </source>
</evidence>
<feature type="domain" description="Acyltransferase 3" evidence="9">
    <location>
        <begin position="28"/>
        <end position="338"/>
    </location>
</feature>
<organism evidence="11 12">
    <name type="scientific">Mesorhizobium salmacidum</name>
    <dbReference type="NCBI Taxonomy" id="3015171"/>
    <lineage>
        <taxon>Bacteria</taxon>
        <taxon>Pseudomonadati</taxon>
        <taxon>Pseudomonadota</taxon>
        <taxon>Alphaproteobacteria</taxon>
        <taxon>Hyphomicrobiales</taxon>
        <taxon>Phyllobacteriaceae</taxon>
        <taxon>Mesorhizobium</taxon>
    </lineage>
</organism>
<proteinExistence type="predicted"/>
<accession>A0ABU8L1Y2</accession>
<feature type="transmembrane region" description="Helical" evidence="8">
    <location>
        <begin position="93"/>
        <end position="113"/>
    </location>
</feature>
<evidence type="ECO:0000256" key="1">
    <source>
        <dbReference type="ARBA" id="ARBA00004651"/>
    </source>
</evidence>
<gene>
    <name evidence="11" type="ORF">O7A60_22720</name>
</gene>
<evidence type="ECO:0000313" key="11">
    <source>
        <dbReference type="EMBL" id="MEI9411563.1"/>
    </source>
</evidence>
<feature type="domain" description="SGNH" evidence="10">
    <location>
        <begin position="405"/>
        <end position="642"/>
    </location>
</feature>
<evidence type="ECO:0000256" key="6">
    <source>
        <dbReference type="ARBA" id="ARBA00023136"/>
    </source>
</evidence>
<dbReference type="SUPFAM" id="SSF52266">
    <property type="entry name" value="SGNH hydrolase"/>
    <property type="match status" value="1"/>
</dbReference>
<evidence type="ECO:0000256" key="8">
    <source>
        <dbReference type="SAM" id="Phobius"/>
    </source>
</evidence>
<dbReference type="InterPro" id="IPR036514">
    <property type="entry name" value="SGNH_hydro_sf"/>
</dbReference>
<sequence>MYTIQQPPVTQDRSITSPSSTQQYFRTDIQALRALAVLLVVFYHARLGPFAAGYLGVDVFFVISGFLITGLIRTQLEQSRFSFWEFYYRRAKRLLPAAYAVIALTTIAAPFFLSEVGLREFRSQVLGALTFTANIALWLQSGYFAGAAETKPLLHVWSLAVEEQYYLLLPAFLVLIPKKWWLGGVSSLLVASWALCLYLASRDPSAAFYLLPTRFWELAIGSLGALLPTIPIVAAQLPKLRLPALTLLLFIPSLPIGYQHPVVDTALVCWATLILLLAPSADNVVVRGMAKIGDVSYSLYLIHWPVLVYVRTAWLGEPPALAIYAGLCSSFVASWALHRYVEEPFRRGFHTSCLRLTSGLVAASLLLGIWPSVAIKSNVDFDKIRQINYGLGRACDFRPGLPPQEIPKDCQTTDRPELLVWGDSFAMALVPGLAKTVGGAGLAQLTMSACPPAIGVASFIKGLVPSPYARAAEDCSQFNESVLGILKTRPEIKTVAISSSFDIAAYLKTDTPTERETSLAVAVEGIKALVEAVRGLGKRVVVVAPPPVGTFDIGECLERKARGSVLFGRHSGCNIDLSEYRRFRGLTLEFLNQVASKADVSVISYHDFLCDDTTCRTEIDGKFLYRDSGHLSYEGSEIIARQTRLAERVIGAAR</sequence>